<sequence>MQTPGGHTLTRRLVAPEMSDSQSEVVGSMGVQELTDLSRSGSGRDGRAAVDKAMSLLTSFGQEAYTGVGVSELARRSGLSKSTAFRILGMLERNHAVERVGSDYRLGSELHNLGGRVYAPQHSTVRDVLTPFLADLYEATRQTVHLAVLHGPDVLYINKLYGHRTVASPSRVGGRVPAHCTAVGKALLAYAGQDSEELLGSNLTARTSKTITDIGRLRVELSQIRRAGVAFDHEESRDGLVCVGGVVTGAGSRPVAAFSVSGQASRYTPASAEPALRRVCMAASRALSASQIALAS</sequence>
<dbReference type="PROSITE" id="PS51077">
    <property type="entry name" value="HTH_ICLR"/>
    <property type="match status" value="1"/>
</dbReference>
<evidence type="ECO:0000256" key="1">
    <source>
        <dbReference type="ARBA" id="ARBA00023015"/>
    </source>
</evidence>
<dbReference type="GO" id="GO:0003677">
    <property type="term" value="F:DNA binding"/>
    <property type="evidence" value="ECO:0007669"/>
    <property type="project" value="UniProtKB-KW"/>
</dbReference>
<dbReference type="SUPFAM" id="SSF46785">
    <property type="entry name" value="Winged helix' DNA-binding domain"/>
    <property type="match status" value="1"/>
</dbReference>
<dbReference type="InterPro" id="IPR005471">
    <property type="entry name" value="Tscrpt_reg_IclR_N"/>
</dbReference>
<feature type="domain" description="HTH iclR-type" evidence="4">
    <location>
        <begin position="47"/>
        <end position="108"/>
    </location>
</feature>
<dbReference type="PANTHER" id="PTHR30136">
    <property type="entry name" value="HELIX-TURN-HELIX TRANSCRIPTIONAL REGULATOR, ICLR FAMILY"/>
    <property type="match status" value="1"/>
</dbReference>
<proteinExistence type="predicted"/>
<organism evidence="6 7">
    <name type="scientific">Rhodococcus hoagii</name>
    <name type="common">Corynebacterium equii</name>
    <dbReference type="NCBI Taxonomy" id="43767"/>
    <lineage>
        <taxon>Bacteria</taxon>
        <taxon>Bacillati</taxon>
        <taxon>Actinomycetota</taxon>
        <taxon>Actinomycetes</taxon>
        <taxon>Mycobacteriales</taxon>
        <taxon>Nocardiaceae</taxon>
        <taxon>Prescottella</taxon>
    </lineage>
</organism>
<dbReference type="InterPro" id="IPR036388">
    <property type="entry name" value="WH-like_DNA-bd_sf"/>
</dbReference>
<dbReference type="Pfam" id="PF01614">
    <property type="entry name" value="IclR_C"/>
    <property type="match status" value="1"/>
</dbReference>
<keyword evidence="2" id="KW-0238">DNA-binding</keyword>
<dbReference type="PROSITE" id="PS51078">
    <property type="entry name" value="ICLR_ED"/>
    <property type="match status" value="1"/>
</dbReference>
<keyword evidence="1" id="KW-0805">Transcription regulation</keyword>
<dbReference type="InterPro" id="IPR014757">
    <property type="entry name" value="Tscrpt_reg_IclR_C"/>
</dbReference>
<accession>A0AAP2APT4</accession>
<dbReference type="InterPro" id="IPR050707">
    <property type="entry name" value="HTH_MetabolicPath_Reg"/>
</dbReference>
<dbReference type="Proteomes" id="UP000738270">
    <property type="component" value="Unassembled WGS sequence"/>
</dbReference>
<gene>
    <name evidence="6" type="ORF">GS453_19190</name>
</gene>
<comment type="caution">
    <text evidence="6">The sequence shown here is derived from an EMBL/GenBank/DDBJ whole genome shotgun (WGS) entry which is preliminary data.</text>
</comment>
<keyword evidence="3" id="KW-0804">Transcription</keyword>
<dbReference type="InterPro" id="IPR029016">
    <property type="entry name" value="GAF-like_dom_sf"/>
</dbReference>
<dbReference type="PANTHER" id="PTHR30136:SF24">
    <property type="entry name" value="HTH-TYPE TRANSCRIPTIONAL REPRESSOR ALLR"/>
    <property type="match status" value="1"/>
</dbReference>
<dbReference type="Gene3D" id="3.30.450.40">
    <property type="match status" value="1"/>
</dbReference>
<dbReference type="GO" id="GO:0045892">
    <property type="term" value="P:negative regulation of DNA-templated transcription"/>
    <property type="evidence" value="ECO:0007669"/>
    <property type="project" value="TreeGrafter"/>
</dbReference>
<dbReference type="AlphaFoldDB" id="A0AAP2APT4"/>
<dbReference type="Gene3D" id="1.10.10.10">
    <property type="entry name" value="Winged helix-like DNA-binding domain superfamily/Winged helix DNA-binding domain"/>
    <property type="match status" value="1"/>
</dbReference>
<evidence type="ECO:0000313" key="6">
    <source>
        <dbReference type="EMBL" id="MBM4628827.1"/>
    </source>
</evidence>
<evidence type="ECO:0000256" key="3">
    <source>
        <dbReference type="ARBA" id="ARBA00023163"/>
    </source>
</evidence>
<evidence type="ECO:0000259" key="4">
    <source>
        <dbReference type="PROSITE" id="PS51077"/>
    </source>
</evidence>
<dbReference type="SUPFAM" id="SSF55781">
    <property type="entry name" value="GAF domain-like"/>
    <property type="match status" value="1"/>
</dbReference>
<protein>
    <submittedName>
        <fullName evidence="6">Helix-turn-helix domain-containing protein</fullName>
    </submittedName>
</protein>
<dbReference type="Pfam" id="PF09339">
    <property type="entry name" value="HTH_IclR"/>
    <property type="match status" value="1"/>
</dbReference>
<dbReference type="InterPro" id="IPR036390">
    <property type="entry name" value="WH_DNA-bd_sf"/>
</dbReference>
<evidence type="ECO:0000313" key="7">
    <source>
        <dbReference type="Proteomes" id="UP000738270"/>
    </source>
</evidence>
<evidence type="ECO:0000256" key="2">
    <source>
        <dbReference type="ARBA" id="ARBA00023125"/>
    </source>
</evidence>
<dbReference type="GO" id="GO:0003700">
    <property type="term" value="F:DNA-binding transcription factor activity"/>
    <property type="evidence" value="ECO:0007669"/>
    <property type="project" value="TreeGrafter"/>
</dbReference>
<evidence type="ECO:0000259" key="5">
    <source>
        <dbReference type="PROSITE" id="PS51078"/>
    </source>
</evidence>
<reference evidence="6" key="1">
    <citation type="submission" date="2019-11" db="EMBL/GenBank/DDBJ databases">
        <title>Spread of Macrolides and rifampicin resistant Rhodococcus equi in clinical isolates in the USA.</title>
        <authorList>
            <person name="Alvarez-Narvaez S."/>
            <person name="Huber L."/>
            <person name="Cohen N.D."/>
            <person name="Slovis N."/>
            <person name="Greiter M."/>
            <person name="Giguere S."/>
            <person name="Hart K."/>
        </authorList>
    </citation>
    <scope>NUCLEOTIDE SEQUENCE</scope>
    <source>
        <strain evidence="6">Lh_38</strain>
    </source>
</reference>
<dbReference type="SMART" id="SM00346">
    <property type="entry name" value="HTH_ICLR"/>
    <property type="match status" value="1"/>
</dbReference>
<name>A0AAP2APT4_RHOHA</name>
<dbReference type="EMBL" id="WUXD01000061">
    <property type="protein sequence ID" value="MBM4628827.1"/>
    <property type="molecule type" value="Genomic_DNA"/>
</dbReference>
<feature type="domain" description="IclR-ED" evidence="5">
    <location>
        <begin position="109"/>
        <end position="293"/>
    </location>
</feature>